<accession>A0A0H5BCY2</accession>
<dbReference type="EC" id="3.6.3.34" evidence="2"/>
<sequence>MVAGSVCAVRDLHALDRMSPTARHFAATAPNALSRSASFTPHGKGSEGGTGNGIRELFREKNIGVILVLHDINMAARFCDKITALHSGRLVAQDIPIHRT</sequence>
<gene>
    <name evidence="2" type="primary">fhuC_2</name>
    <name evidence="1" type="ORF">BV133_2494</name>
    <name evidence="2" type="ORF">BVIRIDIS_16720</name>
</gene>
<keyword evidence="2" id="KW-0547">Nucleotide-binding</keyword>
<dbReference type="GO" id="GO:0016787">
    <property type="term" value="F:hydrolase activity"/>
    <property type="evidence" value="ECO:0007669"/>
    <property type="project" value="UniProtKB-KW"/>
</dbReference>
<evidence type="ECO:0000313" key="2">
    <source>
        <dbReference type="EMBL" id="CUU42658.1"/>
    </source>
</evidence>
<keyword evidence="2" id="KW-0067">ATP-binding</keyword>
<name>A0A0H5BCY2_BLAVI</name>
<reference evidence="2" key="2">
    <citation type="submission" date="2015-11" db="EMBL/GenBank/DDBJ databases">
        <authorList>
            <person name="Zhang Y."/>
            <person name="Guo Z."/>
        </authorList>
    </citation>
    <scope>NUCLEOTIDE SEQUENCE</scope>
    <source>
        <strain evidence="2">1</strain>
    </source>
</reference>
<organism evidence="2 3">
    <name type="scientific">Blastochloris viridis</name>
    <name type="common">Rhodopseudomonas viridis</name>
    <dbReference type="NCBI Taxonomy" id="1079"/>
    <lineage>
        <taxon>Bacteria</taxon>
        <taxon>Pseudomonadati</taxon>
        <taxon>Pseudomonadota</taxon>
        <taxon>Alphaproteobacteria</taxon>
        <taxon>Hyphomicrobiales</taxon>
        <taxon>Blastochloridaceae</taxon>
        <taxon>Blastochloris</taxon>
    </lineage>
</organism>
<dbReference type="KEGG" id="bvr:BVIR_2226"/>
<dbReference type="STRING" id="1079.BVIR_2226"/>
<keyword evidence="3" id="KW-1185">Reference proteome</keyword>
<dbReference type="EMBL" id="LN907867">
    <property type="protein sequence ID" value="CUU42658.1"/>
    <property type="molecule type" value="Genomic_DNA"/>
</dbReference>
<protein>
    <submittedName>
        <fullName evidence="2">Iron(3+)-hydroxamate import ATP-binding protein FhuC</fullName>
        <ecNumber evidence="2">3.6.3.34</ecNumber>
    </submittedName>
</protein>
<keyword evidence="2" id="KW-0378">Hydrolase</keyword>
<dbReference type="AlphaFoldDB" id="A0A0H5BCY2"/>
<dbReference type="GO" id="GO:0005524">
    <property type="term" value="F:ATP binding"/>
    <property type="evidence" value="ECO:0007669"/>
    <property type="project" value="UniProtKB-KW"/>
</dbReference>
<dbReference type="EMBL" id="AP014854">
    <property type="protein sequence ID" value="BAS00088.1"/>
    <property type="molecule type" value="Genomic_DNA"/>
</dbReference>
<dbReference type="Proteomes" id="UP000065734">
    <property type="component" value="Chromosome I"/>
</dbReference>
<dbReference type="OrthoDB" id="9810077at2"/>
<evidence type="ECO:0000313" key="3">
    <source>
        <dbReference type="Proteomes" id="UP000065734"/>
    </source>
</evidence>
<proteinExistence type="predicted"/>
<dbReference type="PATRIC" id="fig|1079.6.peg.2318"/>
<reference evidence="1" key="1">
    <citation type="journal article" date="2015" name="Genome Announc.">
        <title>Complete Genome Sequence of the Bacteriochlorophyll b-Producing Photosynthetic Bacterium Blastochloris viridis.</title>
        <authorList>
            <person name="Tsukatani Y."/>
            <person name="Hirose Y."/>
            <person name="Harada J."/>
            <person name="Misawa N."/>
            <person name="Mori K."/>
            <person name="Inoue K."/>
            <person name="Tamiaki H."/>
        </authorList>
    </citation>
    <scope>NUCLEOTIDE SEQUENCE [LARGE SCALE GENOMIC DNA]</scope>
    <source>
        <strain evidence="1">DSM 133</strain>
    </source>
</reference>
<dbReference type="SUPFAM" id="SSF52540">
    <property type="entry name" value="P-loop containing nucleoside triphosphate hydrolases"/>
    <property type="match status" value="1"/>
</dbReference>
<dbReference type="Gene3D" id="3.40.50.300">
    <property type="entry name" value="P-loop containing nucleotide triphosphate hydrolases"/>
    <property type="match status" value="1"/>
</dbReference>
<evidence type="ECO:0000313" key="1">
    <source>
        <dbReference type="EMBL" id="BAS00088.1"/>
    </source>
</evidence>
<dbReference type="InterPro" id="IPR027417">
    <property type="entry name" value="P-loop_NTPase"/>
</dbReference>
<reference evidence="3" key="3">
    <citation type="journal article" date="2016" name="Genome Announc.">
        <title>Revised genome sequence of the purple photosynthetic bacterium Blastochloris viridis.</title>
        <authorList>
            <person name="Liu L.N."/>
            <person name="Faulkner M."/>
            <person name="Liu X."/>
            <person name="Huang F."/>
            <person name="Darby A.C."/>
            <person name="Hall N."/>
        </authorList>
    </citation>
    <scope>NUCLEOTIDE SEQUENCE [LARGE SCALE GENOMIC DNA]</scope>
    <source>
        <strain evidence="3">ATCC 19567 / DSM 133 / F</strain>
    </source>
</reference>